<name>A0A6A5ZUI5_9PLEO</name>
<organism evidence="1 2">
    <name type="scientific">Lophiotrema nucula</name>
    <dbReference type="NCBI Taxonomy" id="690887"/>
    <lineage>
        <taxon>Eukaryota</taxon>
        <taxon>Fungi</taxon>
        <taxon>Dikarya</taxon>
        <taxon>Ascomycota</taxon>
        <taxon>Pezizomycotina</taxon>
        <taxon>Dothideomycetes</taxon>
        <taxon>Pleosporomycetidae</taxon>
        <taxon>Pleosporales</taxon>
        <taxon>Lophiotremataceae</taxon>
        <taxon>Lophiotrema</taxon>
    </lineage>
</organism>
<gene>
    <name evidence="1" type="ORF">BDV96DRAFT_561142</name>
</gene>
<dbReference type="Proteomes" id="UP000799770">
    <property type="component" value="Unassembled WGS sequence"/>
</dbReference>
<proteinExistence type="predicted"/>
<keyword evidence="2" id="KW-1185">Reference proteome</keyword>
<reference evidence="1" key="1">
    <citation type="journal article" date="2020" name="Stud. Mycol.">
        <title>101 Dothideomycetes genomes: a test case for predicting lifestyles and emergence of pathogens.</title>
        <authorList>
            <person name="Haridas S."/>
            <person name="Albert R."/>
            <person name="Binder M."/>
            <person name="Bloem J."/>
            <person name="Labutti K."/>
            <person name="Salamov A."/>
            <person name="Andreopoulos B."/>
            <person name="Baker S."/>
            <person name="Barry K."/>
            <person name="Bills G."/>
            <person name="Bluhm B."/>
            <person name="Cannon C."/>
            <person name="Castanera R."/>
            <person name="Culley D."/>
            <person name="Daum C."/>
            <person name="Ezra D."/>
            <person name="Gonzalez J."/>
            <person name="Henrissat B."/>
            <person name="Kuo A."/>
            <person name="Liang C."/>
            <person name="Lipzen A."/>
            <person name="Lutzoni F."/>
            <person name="Magnuson J."/>
            <person name="Mondo S."/>
            <person name="Nolan M."/>
            <person name="Ohm R."/>
            <person name="Pangilinan J."/>
            <person name="Park H.-J."/>
            <person name="Ramirez L."/>
            <person name="Alfaro M."/>
            <person name="Sun H."/>
            <person name="Tritt A."/>
            <person name="Yoshinaga Y."/>
            <person name="Zwiers L.-H."/>
            <person name="Turgeon B."/>
            <person name="Goodwin S."/>
            <person name="Spatafora J."/>
            <person name="Crous P."/>
            <person name="Grigoriev I."/>
        </authorList>
    </citation>
    <scope>NUCLEOTIDE SEQUENCE</scope>
    <source>
        <strain evidence="1">CBS 627.86</strain>
    </source>
</reference>
<sequence>MDDPFSYGYLVVQTGLNHHHIITATENGITLAAADDNTTIRHLDRLTKYHIVASLPFHRRLNFLWRNLFTEGLVLNAIILSMERDIEHQVSGFLKSKSANRSLFHVDDSDINAISSFFKIHLPCFEDLFDQSNRIFTISPPQPILEILDWSLAFTASMRRHRRLHGLVQAMIRHKYGPIALDSSQSGKLDLSHRISQLTSTPKYVLEKGVISSSDIEPLTRYCSPSEWDAMVSNVEKWRERLAHDMAGAQKALESVVIDDAPDPISPLESLAVELSS</sequence>
<dbReference type="OrthoDB" id="3786349at2759"/>
<protein>
    <submittedName>
        <fullName evidence="1">Uncharacterized protein</fullName>
    </submittedName>
</protein>
<dbReference type="AlphaFoldDB" id="A0A6A5ZUI5"/>
<evidence type="ECO:0000313" key="2">
    <source>
        <dbReference type="Proteomes" id="UP000799770"/>
    </source>
</evidence>
<evidence type="ECO:0000313" key="1">
    <source>
        <dbReference type="EMBL" id="KAF2122644.1"/>
    </source>
</evidence>
<dbReference type="EMBL" id="ML977310">
    <property type="protein sequence ID" value="KAF2122644.1"/>
    <property type="molecule type" value="Genomic_DNA"/>
</dbReference>
<accession>A0A6A5ZUI5</accession>